<sequence length="115" mass="12809">MSSISRCSYHMEWSSNFCFHFSSYISWNMSLNLPSYFFRIVFLVLKYIGHFFEKANANDASAKALMDSSTLYMVSAMPGPLKSNTSSSTGVSPRSGTKIILSFPGPSMTVSVARY</sequence>
<dbReference type="EMBL" id="GGEC01002307">
    <property type="protein sequence ID" value="MBW82790.1"/>
    <property type="molecule type" value="Transcribed_RNA"/>
</dbReference>
<organism evidence="1">
    <name type="scientific">Rhizophora mucronata</name>
    <name type="common">Asiatic mangrove</name>
    <dbReference type="NCBI Taxonomy" id="61149"/>
    <lineage>
        <taxon>Eukaryota</taxon>
        <taxon>Viridiplantae</taxon>
        <taxon>Streptophyta</taxon>
        <taxon>Embryophyta</taxon>
        <taxon>Tracheophyta</taxon>
        <taxon>Spermatophyta</taxon>
        <taxon>Magnoliopsida</taxon>
        <taxon>eudicotyledons</taxon>
        <taxon>Gunneridae</taxon>
        <taxon>Pentapetalae</taxon>
        <taxon>rosids</taxon>
        <taxon>fabids</taxon>
        <taxon>Malpighiales</taxon>
        <taxon>Rhizophoraceae</taxon>
        <taxon>Rhizophora</taxon>
    </lineage>
</organism>
<proteinExistence type="predicted"/>
<reference evidence="1" key="1">
    <citation type="submission" date="2018-02" db="EMBL/GenBank/DDBJ databases">
        <title>Rhizophora mucronata_Transcriptome.</title>
        <authorList>
            <person name="Meera S.P."/>
            <person name="Sreeshan A."/>
            <person name="Augustine A."/>
        </authorList>
    </citation>
    <scope>NUCLEOTIDE SEQUENCE</scope>
    <source>
        <tissue evidence="1">Leaf</tissue>
    </source>
</reference>
<accession>A0A2P2INJ5</accession>
<protein>
    <submittedName>
        <fullName evidence="1">Uncharacterized protein MANES_17G114300</fullName>
    </submittedName>
</protein>
<dbReference type="AlphaFoldDB" id="A0A2P2INJ5"/>
<name>A0A2P2INJ5_RHIMU</name>
<evidence type="ECO:0000313" key="1">
    <source>
        <dbReference type="EMBL" id="MBW82790.1"/>
    </source>
</evidence>